<dbReference type="SUPFAM" id="SSF101166">
    <property type="entry name" value="Docking domain A of the erythromycin polyketide synthase (DEBS)"/>
    <property type="match status" value="1"/>
</dbReference>
<evidence type="ECO:0000259" key="1">
    <source>
        <dbReference type="Pfam" id="PF09277"/>
    </source>
</evidence>
<dbReference type="Pfam" id="PF09277">
    <property type="entry name" value="Erythro-docking"/>
    <property type="match status" value="1"/>
</dbReference>
<dbReference type="Gene3D" id="1.20.5.1140">
    <property type="entry name" value="Docking domain of the erythromycin polyketide synthase (DEBS)"/>
    <property type="match status" value="1"/>
</dbReference>
<reference evidence="2 3" key="1">
    <citation type="submission" date="2018-03" db="EMBL/GenBank/DDBJ databases">
        <title>Bioinformatic expansion and discovery of thiopeptide antibiotics.</title>
        <authorList>
            <person name="Schwalen C.J."/>
            <person name="Hudson G.A."/>
            <person name="Mitchell D.A."/>
        </authorList>
    </citation>
    <scope>NUCLEOTIDE SEQUENCE [LARGE SCALE GENOMIC DNA]</scope>
    <source>
        <strain evidence="2 3">ATCC 21389</strain>
    </source>
</reference>
<evidence type="ECO:0000313" key="2">
    <source>
        <dbReference type="EMBL" id="PYC60812.1"/>
    </source>
</evidence>
<gene>
    <name evidence="2" type="ORF">C7C46_33915</name>
</gene>
<comment type="caution">
    <text evidence="2">The sequence shown here is derived from an EMBL/GenBank/DDBJ whole genome shotgun (WGS) entry which is preliminary data.</text>
</comment>
<dbReference type="InterPro" id="IPR036347">
    <property type="entry name" value="DEBS_docking_sf"/>
</dbReference>
<dbReference type="EMBL" id="PYBW01000405">
    <property type="protein sequence ID" value="PYC60812.1"/>
    <property type="molecule type" value="Genomic_DNA"/>
</dbReference>
<dbReference type="Proteomes" id="UP000248039">
    <property type="component" value="Unassembled WGS sequence"/>
</dbReference>
<dbReference type="AlphaFoldDB" id="A0A2V4N3V6"/>
<protein>
    <submittedName>
        <fullName evidence="2">Beta-ketoacyl synthase</fullName>
    </submittedName>
</protein>
<feature type="domain" description="Erythronolide synthase EryA2 docking" evidence="1">
    <location>
        <begin position="11"/>
        <end position="55"/>
    </location>
</feature>
<dbReference type="InterPro" id="IPR015357">
    <property type="entry name" value="EryA2_docking"/>
</dbReference>
<feature type="non-terminal residue" evidence="2">
    <location>
        <position position="1"/>
    </location>
</feature>
<sequence>GADPSAPLLGEVDRLDAALAAFAPTGGAAAKITARLEALLRKWQDLQATDHDTDTEADLDAATDDELFSLLDGELGI</sequence>
<proteinExistence type="predicted"/>
<keyword evidence="3" id="KW-1185">Reference proteome</keyword>
<name>A0A2V4N3V6_9ACTN</name>
<accession>A0A2V4N3V6</accession>
<evidence type="ECO:0000313" key="3">
    <source>
        <dbReference type="Proteomes" id="UP000248039"/>
    </source>
</evidence>
<organism evidence="2 3">
    <name type="scientific">Streptomyces tateyamensis</name>
    <dbReference type="NCBI Taxonomy" id="565073"/>
    <lineage>
        <taxon>Bacteria</taxon>
        <taxon>Bacillati</taxon>
        <taxon>Actinomycetota</taxon>
        <taxon>Actinomycetes</taxon>
        <taxon>Kitasatosporales</taxon>
        <taxon>Streptomycetaceae</taxon>
        <taxon>Streptomyces</taxon>
    </lineage>
</organism>